<evidence type="ECO:0000259" key="5">
    <source>
        <dbReference type="Pfam" id="PF03446"/>
    </source>
</evidence>
<name>A0A1F5KKK7_9BACT</name>
<dbReference type="PRINTS" id="PR00076">
    <property type="entry name" value="6PGDHDRGNASE"/>
</dbReference>
<dbReference type="Proteomes" id="UP000177328">
    <property type="component" value="Unassembled WGS sequence"/>
</dbReference>
<keyword evidence="3" id="KW-0311">Gluconate utilization</keyword>
<dbReference type="GO" id="GO:0006098">
    <property type="term" value="P:pentose-phosphate shunt"/>
    <property type="evidence" value="ECO:0007669"/>
    <property type="project" value="InterPro"/>
</dbReference>
<dbReference type="GO" id="GO:0019521">
    <property type="term" value="P:D-gluconate metabolic process"/>
    <property type="evidence" value="ECO:0007669"/>
    <property type="project" value="UniProtKB-KW"/>
</dbReference>
<evidence type="ECO:0000313" key="6">
    <source>
        <dbReference type="EMBL" id="OGE41151.1"/>
    </source>
</evidence>
<evidence type="ECO:0000313" key="7">
    <source>
        <dbReference type="Proteomes" id="UP000177328"/>
    </source>
</evidence>
<comment type="caution">
    <text evidence="6">The sequence shown here is derived from an EMBL/GenBank/DDBJ whole genome shotgun (WGS) entry which is preliminary data.</text>
</comment>
<dbReference type="InterPro" id="IPR006183">
    <property type="entry name" value="Pgluconate_DH"/>
</dbReference>
<feature type="domain" description="6-phosphogluconate dehydrogenase C-terminal" evidence="4">
    <location>
        <begin position="167"/>
        <end position="285"/>
    </location>
</feature>
<protein>
    <submittedName>
        <fullName evidence="6">6-phosphogluconate dehydrogenase (Decarboxylating)</fullName>
    </submittedName>
</protein>
<dbReference type="NCBIfam" id="NF007161">
    <property type="entry name" value="PRK09599.1"/>
    <property type="match status" value="1"/>
</dbReference>
<dbReference type="InterPro" id="IPR004849">
    <property type="entry name" value="6DGDH_YqeC"/>
</dbReference>
<proteinExistence type="inferred from homology"/>
<sequence length="310" mass="33570">MKIGFIGLGKMGKAMVLNALEQGVEVVAWNRSPEPVEEVAGAGAIPAETIKDLVSKLEPPRMILLMLPAGEVTDEFINELRPHLSADDLIVDCANSFYKDTIRRSQDLKSSRIHFMDCGTSGGPGGARTGACLMIGGSDEDYLRFEPLAKLLAADQAFKHLGPVGAGHFAKMVHNGIEYGMMEALAEGVAVLKNSSFGFDLAKVMDIYNHQSVITSRLVEWMQNSFQDDPNLDNISSKIGSGGGGEQRILGEADWTVEAAKELEIDTPVIEDAIRIRESSGNDREDSPNGFRNKAVSALRGQFGHHSVKK</sequence>
<dbReference type="EMBL" id="MFDD01000002">
    <property type="protein sequence ID" value="OGE41151.1"/>
    <property type="molecule type" value="Genomic_DNA"/>
</dbReference>
<dbReference type="InterPro" id="IPR008927">
    <property type="entry name" value="6-PGluconate_DH-like_C_sf"/>
</dbReference>
<evidence type="ECO:0000256" key="3">
    <source>
        <dbReference type="ARBA" id="ARBA00023064"/>
    </source>
</evidence>
<accession>A0A1F5KKK7</accession>
<dbReference type="InterPro" id="IPR013328">
    <property type="entry name" value="6PGD_dom2"/>
</dbReference>
<feature type="domain" description="6-phosphogluconate dehydrogenase NADP-binding" evidence="5">
    <location>
        <begin position="2"/>
        <end position="154"/>
    </location>
</feature>
<dbReference type="InterPro" id="IPR006115">
    <property type="entry name" value="6PGDH_NADP-bd"/>
</dbReference>
<dbReference type="InterPro" id="IPR006114">
    <property type="entry name" value="6PGDH_C"/>
</dbReference>
<dbReference type="GO" id="GO:0016054">
    <property type="term" value="P:organic acid catabolic process"/>
    <property type="evidence" value="ECO:0007669"/>
    <property type="project" value="UniProtKB-ARBA"/>
</dbReference>
<dbReference type="GO" id="GO:0050661">
    <property type="term" value="F:NADP binding"/>
    <property type="evidence" value="ECO:0007669"/>
    <property type="project" value="InterPro"/>
</dbReference>
<keyword evidence="2" id="KW-0560">Oxidoreductase</keyword>
<evidence type="ECO:0000256" key="2">
    <source>
        <dbReference type="ARBA" id="ARBA00023002"/>
    </source>
</evidence>
<dbReference type="AlphaFoldDB" id="A0A1F5KKK7"/>
<reference evidence="6 7" key="1">
    <citation type="journal article" date="2016" name="Nat. Commun.">
        <title>Thousands of microbial genomes shed light on interconnected biogeochemical processes in an aquifer system.</title>
        <authorList>
            <person name="Anantharaman K."/>
            <person name="Brown C.T."/>
            <person name="Hug L.A."/>
            <person name="Sharon I."/>
            <person name="Castelle C.J."/>
            <person name="Probst A.J."/>
            <person name="Thomas B.C."/>
            <person name="Singh A."/>
            <person name="Wilkins M.J."/>
            <person name="Karaoz U."/>
            <person name="Brodie E.L."/>
            <person name="Williams K.H."/>
            <person name="Hubbard S.S."/>
            <person name="Banfield J.F."/>
        </authorList>
    </citation>
    <scope>NUCLEOTIDE SEQUENCE [LARGE SCALE GENOMIC DNA]</scope>
</reference>
<dbReference type="SUPFAM" id="SSF48179">
    <property type="entry name" value="6-phosphogluconate dehydrogenase C-terminal domain-like"/>
    <property type="match status" value="1"/>
</dbReference>
<evidence type="ECO:0000259" key="4">
    <source>
        <dbReference type="Pfam" id="PF00393"/>
    </source>
</evidence>
<gene>
    <name evidence="6" type="ORF">A3D25_01290</name>
</gene>
<dbReference type="InterPro" id="IPR036291">
    <property type="entry name" value="NAD(P)-bd_dom_sf"/>
</dbReference>
<dbReference type="PROSITE" id="PS00895">
    <property type="entry name" value="3_HYDROXYISOBUT_DH"/>
    <property type="match status" value="1"/>
</dbReference>
<dbReference type="PANTHER" id="PTHR11811">
    <property type="entry name" value="6-PHOSPHOGLUCONATE DEHYDROGENASE"/>
    <property type="match status" value="1"/>
</dbReference>
<organism evidence="6 7">
    <name type="scientific">Candidatus Daviesbacteria bacterium RIFCSPHIGHO2_02_FULL_43_12</name>
    <dbReference type="NCBI Taxonomy" id="1797776"/>
    <lineage>
        <taxon>Bacteria</taxon>
        <taxon>Candidatus Daviesiibacteriota</taxon>
    </lineage>
</organism>
<evidence type="ECO:0000256" key="1">
    <source>
        <dbReference type="ARBA" id="ARBA00008419"/>
    </source>
</evidence>
<dbReference type="NCBIfam" id="TIGR00872">
    <property type="entry name" value="gnd_rel"/>
    <property type="match status" value="1"/>
</dbReference>
<comment type="similarity">
    <text evidence="1">Belongs to the 6-phosphogluconate dehydrogenase family.</text>
</comment>
<dbReference type="Gene3D" id="1.10.1040.10">
    <property type="entry name" value="N-(1-d-carboxylethyl)-l-norvaline Dehydrogenase, domain 2"/>
    <property type="match status" value="1"/>
</dbReference>
<dbReference type="InterPro" id="IPR002204">
    <property type="entry name" value="3-OH-isobutyrate_DH-rel_CS"/>
</dbReference>
<dbReference type="Pfam" id="PF03446">
    <property type="entry name" value="NAD_binding_2"/>
    <property type="match status" value="1"/>
</dbReference>
<dbReference type="SUPFAM" id="SSF51735">
    <property type="entry name" value="NAD(P)-binding Rossmann-fold domains"/>
    <property type="match status" value="1"/>
</dbReference>
<dbReference type="Pfam" id="PF00393">
    <property type="entry name" value="6PGD"/>
    <property type="match status" value="1"/>
</dbReference>
<dbReference type="GO" id="GO:0004616">
    <property type="term" value="F:phosphogluconate dehydrogenase (decarboxylating) activity"/>
    <property type="evidence" value="ECO:0007669"/>
    <property type="project" value="InterPro"/>
</dbReference>
<dbReference type="Gene3D" id="3.40.50.720">
    <property type="entry name" value="NAD(P)-binding Rossmann-like Domain"/>
    <property type="match status" value="1"/>
</dbReference>